<name>A0A124GMW1_PICGL</name>
<dbReference type="EMBL" id="LKAM01000009">
    <property type="protein sequence ID" value="KUM46941.1"/>
    <property type="molecule type" value="Genomic_DNA"/>
</dbReference>
<keyword evidence="1" id="KW-0496">Mitochondrion</keyword>
<proteinExistence type="predicted"/>
<accession>A0A124GMW1</accession>
<dbReference type="AlphaFoldDB" id="A0A124GMW1"/>
<sequence length="223" mass="25697">MSDVSLLNPIILTFVTLYQHPKPLLLHSIRSTFNQRIYKEDIDGGKVSTYLCSALASIRKDVSSPSYAVEWGFRWIGFPSRKEKIGIRDKLDSLKVDRRRRLKHVFPLVYDRTNLRAALAELFLLGKLRVVSKESQWKKKITVGPEQISSLSKRIKANKKRSPQIKRFVSNPSLHDAAAMEGKELTYPWAGQRNYEFDPLDLIALRCLTQIFSYMLLPIYAKA</sequence>
<protein>
    <submittedName>
        <fullName evidence="1">Uncharacterized protein</fullName>
    </submittedName>
</protein>
<organism evidence="1">
    <name type="scientific">Picea glauca</name>
    <name type="common">White spruce</name>
    <name type="synonym">Pinus glauca</name>
    <dbReference type="NCBI Taxonomy" id="3330"/>
    <lineage>
        <taxon>Eukaryota</taxon>
        <taxon>Viridiplantae</taxon>
        <taxon>Streptophyta</taxon>
        <taxon>Embryophyta</taxon>
        <taxon>Tracheophyta</taxon>
        <taxon>Spermatophyta</taxon>
        <taxon>Pinopsida</taxon>
        <taxon>Pinidae</taxon>
        <taxon>Conifers I</taxon>
        <taxon>Pinales</taxon>
        <taxon>Pinaceae</taxon>
        <taxon>Picea</taxon>
    </lineage>
</organism>
<geneLocation type="mitochondrion" evidence="1"/>
<evidence type="ECO:0000313" key="1">
    <source>
        <dbReference type="EMBL" id="KUM46941.1"/>
    </source>
</evidence>
<comment type="caution">
    <text evidence="1">The sequence shown here is derived from an EMBL/GenBank/DDBJ whole genome shotgun (WGS) entry which is preliminary data.</text>
</comment>
<gene>
    <name evidence="1" type="ORF">ABT39_MTgene6396</name>
</gene>
<reference evidence="1" key="1">
    <citation type="journal article" date="2015" name="Genome Biol. Evol.">
        <title>Organellar Genomes of White Spruce (Picea glauca): Assembly and Annotation.</title>
        <authorList>
            <person name="Jackman S.D."/>
            <person name="Warren R.L."/>
            <person name="Gibb E.A."/>
            <person name="Vandervalk B.P."/>
            <person name="Mohamadi H."/>
            <person name="Chu J."/>
            <person name="Raymond A."/>
            <person name="Pleasance S."/>
            <person name="Coope R."/>
            <person name="Wildung M.R."/>
            <person name="Ritland C.E."/>
            <person name="Bousquet J."/>
            <person name="Jones S.J."/>
            <person name="Bohlmann J."/>
            <person name="Birol I."/>
        </authorList>
    </citation>
    <scope>NUCLEOTIDE SEQUENCE [LARGE SCALE GENOMIC DNA]</scope>
    <source>
        <tissue evidence="1">Flushing bud</tissue>
    </source>
</reference>